<keyword evidence="1" id="KW-1133">Transmembrane helix</keyword>
<keyword evidence="1" id="KW-0812">Transmembrane</keyword>
<comment type="caution">
    <text evidence="2">The sequence shown here is derived from an EMBL/GenBank/DDBJ whole genome shotgun (WGS) entry which is preliminary data.</text>
</comment>
<evidence type="ECO:0000313" key="2">
    <source>
        <dbReference type="EMBL" id="KAG6403173.1"/>
    </source>
</evidence>
<gene>
    <name evidence="2" type="ORF">SASPL_135390</name>
</gene>
<evidence type="ECO:0000313" key="3">
    <source>
        <dbReference type="Proteomes" id="UP000298416"/>
    </source>
</evidence>
<evidence type="ECO:0000256" key="1">
    <source>
        <dbReference type="SAM" id="Phobius"/>
    </source>
</evidence>
<dbReference type="AlphaFoldDB" id="A0A8X8X025"/>
<reference evidence="2" key="1">
    <citation type="submission" date="2018-01" db="EMBL/GenBank/DDBJ databases">
        <authorList>
            <person name="Mao J.F."/>
        </authorList>
    </citation>
    <scope>NUCLEOTIDE SEQUENCE</scope>
    <source>
        <strain evidence="2">Huo1</strain>
        <tissue evidence="2">Leaf</tissue>
    </source>
</reference>
<name>A0A8X8X025_SALSN</name>
<feature type="transmembrane region" description="Helical" evidence="1">
    <location>
        <begin position="68"/>
        <end position="90"/>
    </location>
</feature>
<reference evidence="2" key="2">
    <citation type="submission" date="2020-08" db="EMBL/GenBank/DDBJ databases">
        <title>Plant Genome Project.</title>
        <authorList>
            <person name="Zhang R.-G."/>
        </authorList>
    </citation>
    <scope>NUCLEOTIDE SEQUENCE</scope>
    <source>
        <strain evidence="2">Huo1</strain>
        <tissue evidence="2">Leaf</tissue>
    </source>
</reference>
<dbReference type="EMBL" id="PNBA02000013">
    <property type="protein sequence ID" value="KAG6403173.1"/>
    <property type="molecule type" value="Genomic_DNA"/>
</dbReference>
<accession>A0A8X8X025</accession>
<dbReference type="OrthoDB" id="21449at2759"/>
<sequence>MAGVQMSPKKALRVAMLKSCFADTIFKDTHPTLSSIVEQLNAAEMASRERERNDARIVHSSNIWPSKFIFFFVSFVFMLTVENCCLYFGWKKTVKIDRPPNMLKDMDNLFGLYPNSKSLEQIRLFVKENYVEDDDPESEEIF</sequence>
<proteinExistence type="predicted"/>
<dbReference type="Proteomes" id="UP000298416">
    <property type="component" value="Unassembled WGS sequence"/>
</dbReference>
<organism evidence="2">
    <name type="scientific">Salvia splendens</name>
    <name type="common">Scarlet sage</name>
    <dbReference type="NCBI Taxonomy" id="180675"/>
    <lineage>
        <taxon>Eukaryota</taxon>
        <taxon>Viridiplantae</taxon>
        <taxon>Streptophyta</taxon>
        <taxon>Embryophyta</taxon>
        <taxon>Tracheophyta</taxon>
        <taxon>Spermatophyta</taxon>
        <taxon>Magnoliopsida</taxon>
        <taxon>eudicotyledons</taxon>
        <taxon>Gunneridae</taxon>
        <taxon>Pentapetalae</taxon>
        <taxon>asterids</taxon>
        <taxon>lamiids</taxon>
        <taxon>Lamiales</taxon>
        <taxon>Lamiaceae</taxon>
        <taxon>Nepetoideae</taxon>
        <taxon>Mentheae</taxon>
        <taxon>Salviinae</taxon>
        <taxon>Salvia</taxon>
        <taxon>Salvia subgen. Calosphace</taxon>
        <taxon>core Calosphace</taxon>
    </lineage>
</organism>
<keyword evidence="1" id="KW-0472">Membrane</keyword>
<protein>
    <submittedName>
        <fullName evidence="2">Uncharacterized protein</fullName>
    </submittedName>
</protein>
<keyword evidence="3" id="KW-1185">Reference proteome</keyword>